<feature type="chain" id="PRO_5020283033" evidence="1">
    <location>
        <begin position="21"/>
        <end position="165"/>
    </location>
</feature>
<gene>
    <name evidence="2" type="ORF">CLV25_10761</name>
</gene>
<evidence type="ECO:0000313" key="3">
    <source>
        <dbReference type="Proteomes" id="UP000294830"/>
    </source>
</evidence>
<accession>A0A4R2EKB2</accession>
<protein>
    <submittedName>
        <fullName evidence="2">Uncharacterized protein</fullName>
    </submittedName>
</protein>
<reference evidence="2 3" key="1">
    <citation type="submission" date="2019-03" db="EMBL/GenBank/DDBJ databases">
        <title>Genomic Encyclopedia of Archaeal and Bacterial Type Strains, Phase II (KMG-II): from individual species to whole genera.</title>
        <authorList>
            <person name="Goeker M."/>
        </authorList>
    </citation>
    <scope>NUCLEOTIDE SEQUENCE [LARGE SCALE GENOMIC DNA]</scope>
    <source>
        <strain evidence="2 3">RL-C</strain>
    </source>
</reference>
<keyword evidence="1" id="KW-0732">Signal</keyword>
<evidence type="ECO:0000256" key="1">
    <source>
        <dbReference type="SAM" id="SignalP"/>
    </source>
</evidence>
<name>A0A4R2EKB2_9BACT</name>
<dbReference type="Proteomes" id="UP000294830">
    <property type="component" value="Unassembled WGS sequence"/>
</dbReference>
<proteinExistence type="predicted"/>
<organism evidence="2 3">
    <name type="scientific">Acetobacteroides hydrogenigenes</name>
    <dbReference type="NCBI Taxonomy" id="979970"/>
    <lineage>
        <taxon>Bacteria</taxon>
        <taxon>Pseudomonadati</taxon>
        <taxon>Bacteroidota</taxon>
        <taxon>Bacteroidia</taxon>
        <taxon>Bacteroidales</taxon>
        <taxon>Rikenellaceae</taxon>
        <taxon>Acetobacteroides</taxon>
    </lineage>
</organism>
<feature type="signal peptide" evidence="1">
    <location>
        <begin position="1"/>
        <end position="20"/>
    </location>
</feature>
<dbReference type="AlphaFoldDB" id="A0A4R2EKB2"/>
<comment type="caution">
    <text evidence="2">The sequence shown here is derived from an EMBL/GenBank/DDBJ whole genome shotgun (WGS) entry which is preliminary data.</text>
</comment>
<dbReference type="EMBL" id="SLWB01000007">
    <property type="protein sequence ID" value="TCN67602.1"/>
    <property type="molecule type" value="Genomic_DNA"/>
</dbReference>
<dbReference type="RefSeq" id="WP_131839241.1">
    <property type="nucleotide sequence ID" value="NZ_SLWB01000007.1"/>
</dbReference>
<sequence>MKKLSLLIFGLSFLPSLLMSQDFVGYYWTPKLELNFFRTKIALYNDSTFYWNYCGDLVFEELSGKYHKHKNIIILDIKPKYDTVKSPNAELYAHGIDTTFLPSSPIIYDKNENITRRYLIRRNCLIPILKNGKRQRRAKLVKVDKENWKHRVGVWIEYPDSTKNK</sequence>
<keyword evidence="3" id="KW-1185">Reference proteome</keyword>
<evidence type="ECO:0000313" key="2">
    <source>
        <dbReference type="EMBL" id="TCN67602.1"/>
    </source>
</evidence>